<dbReference type="Gene3D" id="2.40.30.170">
    <property type="match status" value="1"/>
</dbReference>
<dbReference type="InterPro" id="IPR058624">
    <property type="entry name" value="MdtA-like_HH"/>
</dbReference>
<dbReference type="PANTHER" id="PTHR30386">
    <property type="entry name" value="MEMBRANE FUSION SUBUNIT OF EMRAB-TOLC MULTIDRUG EFFLUX PUMP"/>
    <property type="match status" value="1"/>
</dbReference>
<comment type="caution">
    <text evidence="10">The sequence shown here is derived from an EMBL/GenBank/DDBJ whole genome shotgun (WGS) entry which is preliminary data.</text>
</comment>
<sequence>MLYTHNKKILPLVRDEEFLPPISTWTSLLGVFLVGTVGSAIALSSWIKYNVMVNAPAVVRPTGNIRLVQPEIEGIVRDIFVRENQVVKQGDAIARLDTEQLQIKKSQLQVNIQQGRLQLIQIDAQISNLNTQILAETKVIERTVASAKVDLIRNQRDYQEQQVTTENEYIAAQASWQKSQADLQKAQADLDFAKMDRDRYQQLTKIGAIGRREFEQKKLVVEQTKSTLAAAKKTVEIAQAKMQSARVATNPSIAIVAIAQERIAQEVAKGQATIANLQKEKQALIQQGVEMQTQFKQSQKDLQQVETQLQSSIIRATSDGIILKLNLRNPGQVVSTSEAIAEIVPQNAPLVIKAMIPTAEINKIAIGQKVQLRVDACPYPDYGTLSAVLSAISPDVITPEGKNFATETSSTVNSLTSYFEATIQPENVEFGNRDRQCHIQPGMEVKANIISQQETAMQFMLRKARLIADL</sequence>
<organism evidence="10 11">
    <name type="scientific">Dendronalium phyllosphericum CENA369</name>
    <dbReference type="NCBI Taxonomy" id="1725256"/>
    <lineage>
        <taxon>Bacteria</taxon>
        <taxon>Bacillati</taxon>
        <taxon>Cyanobacteriota</taxon>
        <taxon>Cyanophyceae</taxon>
        <taxon>Nostocales</taxon>
        <taxon>Nostocaceae</taxon>
        <taxon>Dendronalium</taxon>
        <taxon>Dendronalium phyllosphericum</taxon>
    </lineage>
</organism>
<keyword evidence="11" id="KW-1185">Reference proteome</keyword>
<feature type="transmembrane region" description="Helical" evidence="7">
    <location>
        <begin position="22"/>
        <end position="43"/>
    </location>
</feature>
<dbReference type="GO" id="GO:0016020">
    <property type="term" value="C:membrane"/>
    <property type="evidence" value="ECO:0007669"/>
    <property type="project" value="UniProtKB-SubCell"/>
</dbReference>
<evidence type="ECO:0000256" key="5">
    <source>
        <dbReference type="ARBA" id="ARBA00023136"/>
    </source>
</evidence>
<evidence type="ECO:0000256" key="2">
    <source>
        <dbReference type="ARBA" id="ARBA00009477"/>
    </source>
</evidence>
<dbReference type="PANTHER" id="PTHR30386:SF26">
    <property type="entry name" value="TRANSPORT PROTEIN COMB"/>
    <property type="match status" value="1"/>
</dbReference>
<comment type="subcellular location">
    <subcellularLocation>
        <location evidence="1">Membrane</location>
        <topology evidence="1">Single-pass membrane protein</topology>
    </subcellularLocation>
</comment>
<evidence type="ECO:0000256" key="3">
    <source>
        <dbReference type="ARBA" id="ARBA00022692"/>
    </source>
</evidence>
<dbReference type="Gene3D" id="1.10.287.470">
    <property type="entry name" value="Helix hairpin bin"/>
    <property type="match status" value="1"/>
</dbReference>
<comment type="similarity">
    <text evidence="2">Belongs to the membrane fusion protein (MFP) (TC 8.A.1) family.</text>
</comment>
<dbReference type="Pfam" id="PF26002">
    <property type="entry name" value="Beta-barrel_AprE"/>
    <property type="match status" value="1"/>
</dbReference>
<dbReference type="Pfam" id="PF25876">
    <property type="entry name" value="HH_MFP_RND"/>
    <property type="match status" value="1"/>
</dbReference>
<name>A0A8J7I3P2_9NOST</name>
<dbReference type="AlphaFoldDB" id="A0A8J7I3P2"/>
<reference evidence="10 11" key="1">
    <citation type="journal article" date="2021" name="Int. J. Syst. Evol. Microbiol.">
        <title>Amazonocrinis nigriterrae gen. nov., sp. nov., Atlanticothrix silvestris gen. nov., sp. nov. and Dendronalium phyllosphericum gen. nov., sp. nov., nostocacean cyanobacteria from Brazilian environments.</title>
        <authorList>
            <person name="Alvarenga D.O."/>
            <person name="Andreote A.P.D."/>
            <person name="Branco L.H.Z."/>
            <person name="Delbaje E."/>
            <person name="Cruz R.B."/>
            <person name="Varani A.M."/>
            <person name="Fiore M.F."/>
        </authorList>
    </citation>
    <scope>NUCLEOTIDE SEQUENCE [LARGE SCALE GENOMIC DNA]</scope>
    <source>
        <strain evidence="10 11">CENA369</strain>
    </source>
</reference>
<evidence type="ECO:0000256" key="6">
    <source>
        <dbReference type="SAM" id="Coils"/>
    </source>
</evidence>
<dbReference type="InterPro" id="IPR050739">
    <property type="entry name" value="MFP"/>
</dbReference>
<proteinExistence type="inferred from homology"/>
<evidence type="ECO:0000259" key="8">
    <source>
        <dbReference type="Pfam" id="PF25876"/>
    </source>
</evidence>
<feature type="domain" description="AprE-like beta-barrel" evidence="9">
    <location>
        <begin position="350"/>
        <end position="450"/>
    </location>
</feature>
<keyword evidence="5 7" id="KW-0472">Membrane</keyword>
<accession>A0A8J7I3P2</accession>
<dbReference type="SUPFAM" id="SSF111369">
    <property type="entry name" value="HlyD-like secretion proteins"/>
    <property type="match status" value="2"/>
</dbReference>
<dbReference type="Proteomes" id="UP000662314">
    <property type="component" value="Unassembled WGS sequence"/>
</dbReference>
<evidence type="ECO:0000313" key="10">
    <source>
        <dbReference type="EMBL" id="MBH8572915.1"/>
    </source>
</evidence>
<keyword evidence="6" id="KW-0175">Coiled coil</keyword>
<feature type="coiled-coil region" evidence="6">
    <location>
        <begin position="183"/>
        <end position="294"/>
    </location>
</feature>
<protein>
    <submittedName>
        <fullName evidence="10">HlyD family efflux transporter periplasmic adaptor subunit</fullName>
    </submittedName>
</protein>
<keyword evidence="3 7" id="KW-0812">Transmembrane</keyword>
<gene>
    <name evidence="10" type="ORF">I8752_07770</name>
</gene>
<evidence type="ECO:0000256" key="1">
    <source>
        <dbReference type="ARBA" id="ARBA00004167"/>
    </source>
</evidence>
<dbReference type="EMBL" id="JAECZA010000020">
    <property type="protein sequence ID" value="MBH8572915.1"/>
    <property type="molecule type" value="Genomic_DNA"/>
</dbReference>
<keyword evidence="4 7" id="KW-1133">Transmembrane helix</keyword>
<dbReference type="RefSeq" id="WP_214431738.1">
    <property type="nucleotide sequence ID" value="NZ_CAWPUQ010000111.1"/>
</dbReference>
<feature type="domain" description="Multidrug resistance protein MdtA-like alpha-helical hairpin" evidence="8">
    <location>
        <begin position="177"/>
        <end position="242"/>
    </location>
</feature>
<evidence type="ECO:0000256" key="4">
    <source>
        <dbReference type="ARBA" id="ARBA00022989"/>
    </source>
</evidence>
<evidence type="ECO:0000256" key="7">
    <source>
        <dbReference type="SAM" id="Phobius"/>
    </source>
</evidence>
<evidence type="ECO:0000259" key="9">
    <source>
        <dbReference type="Pfam" id="PF26002"/>
    </source>
</evidence>
<dbReference type="PRINTS" id="PR01490">
    <property type="entry name" value="RTXTOXIND"/>
</dbReference>
<dbReference type="InterPro" id="IPR058982">
    <property type="entry name" value="Beta-barrel_AprE"/>
</dbReference>
<evidence type="ECO:0000313" key="11">
    <source>
        <dbReference type="Proteomes" id="UP000662314"/>
    </source>
</evidence>